<name>A0A6A6IBX0_9PLEO</name>
<proteinExistence type="predicted"/>
<feature type="compositionally biased region" description="Polar residues" evidence="1">
    <location>
        <begin position="1"/>
        <end position="12"/>
    </location>
</feature>
<sequence>MSEYKNQPSDGDSSYKAPDFLDAMAFDQDHSVEFQPQGESGDSRFAGNDASTPAYGGATPHLGQEQDSQNQAYCGRQYPFGFLTRCTPDRGQQEREFSAASPSGPWPQQEGGPVLEGTSEDAFKSPGHRTRSRLDSEDLDVQQIANQVVSQSSMRHPKFADPLSAQAHLLTPVWRPESGEYGIPQNSEGMMPFVYQLYNAFLDVSEVYDAHLNSHYAAHFSPGGVWSQNLDDVEAISHIVVSGAVNLHTRGTIGLQFKHMPETLPAPGTPGSRLTFGQRIWYLATLIRHYKIHAESLMRQIRIEDHLVLVFDMLMKHTDFKEKFSARPEYEREVAMREVRELGIPQPLQQNQNVSGNVDIQHIGQGGSAHATERAKELVRQRLAQMAAAGVGSSQHIQANMGNHFHAHSNGFSPQPQGQFGPQIGARGGSQASVDSQGFDPFSGRDHPTLPEQWQMLGSPAPDPTSRSTARAWSLFHSGNEQRSAIGRSYIPGHSTNSGYVQVQDPYHGHYGESGVFVQEPADDASGYH</sequence>
<dbReference type="EMBL" id="ML987197">
    <property type="protein sequence ID" value="KAF2247707.1"/>
    <property type="molecule type" value="Genomic_DNA"/>
</dbReference>
<gene>
    <name evidence="2" type="ORF">BU26DRAFT_552357</name>
</gene>
<reference evidence="2" key="1">
    <citation type="journal article" date="2020" name="Stud. Mycol.">
        <title>101 Dothideomycetes genomes: a test case for predicting lifestyles and emergence of pathogens.</title>
        <authorList>
            <person name="Haridas S."/>
            <person name="Albert R."/>
            <person name="Binder M."/>
            <person name="Bloem J."/>
            <person name="Labutti K."/>
            <person name="Salamov A."/>
            <person name="Andreopoulos B."/>
            <person name="Baker S."/>
            <person name="Barry K."/>
            <person name="Bills G."/>
            <person name="Bluhm B."/>
            <person name="Cannon C."/>
            <person name="Castanera R."/>
            <person name="Culley D."/>
            <person name="Daum C."/>
            <person name="Ezra D."/>
            <person name="Gonzalez J."/>
            <person name="Henrissat B."/>
            <person name="Kuo A."/>
            <person name="Liang C."/>
            <person name="Lipzen A."/>
            <person name="Lutzoni F."/>
            <person name="Magnuson J."/>
            <person name="Mondo S."/>
            <person name="Nolan M."/>
            <person name="Ohm R."/>
            <person name="Pangilinan J."/>
            <person name="Park H.-J."/>
            <person name="Ramirez L."/>
            <person name="Alfaro M."/>
            <person name="Sun H."/>
            <person name="Tritt A."/>
            <person name="Yoshinaga Y."/>
            <person name="Zwiers L.-H."/>
            <person name="Turgeon B."/>
            <person name="Goodwin S."/>
            <person name="Spatafora J."/>
            <person name="Crous P."/>
            <person name="Grigoriev I."/>
        </authorList>
    </citation>
    <scope>NUCLEOTIDE SEQUENCE</scope>
    <source>
        <strain evidence="2">CBS 122368</strain>
    </source>
</reference>
<evidence type="ECO:0000256" key="1">
    <source>
        <dbReference type="SAM" id="MobiDB-lite"/>
    </source>
</evidence>
<organism evidence="2 3">
    <name type="scientific">Trematosphaeria pertusa</name>
    <dbReference type="NCBI Taxonomy" id="390896"/>
    <lineage>
        <taxon>Eukaryota</taxon>
        <taxon>Fungi</taxon>
        <taxon>Dikarya</taxon>
        <taxon>Ascomycota</taxon>
        <taxon>Pezizomycotina</taxon>
        <taxon>Dothideomycetes</taxon>
        <taxon>Pleosporomycetidae</taxon>
        <taxon>Pleosporales</taxon>
        <taxon>Massarineae</taxon>
        <taxon>Trematosphaeriaceae</taxon>
        <taxon>Trematosphaeria</taxon>
    </lineage>
</organism>
<evidence type="ECO:0000313" key="3">
    <source>
        <dbReference type="Proteomes" id="UP000800094"/>
    </source>
</evidence>
<dbReference type="RefSeq" id="XP_033682711.1">
    <property type="nucleotide sequence ID" value="XM_033832149.1"/>
</dbReference>
<protein>
    <submittedName>
        <fullName evidence="2">Uncharacterized protein</fullName>
    </submittedName>
</protein>
<keyword evidence="3" id="KW-1185">Reference proteome</keyword>
<evidence type="ECO:0000313" key="2">
    <source>
        <dbReference type="EMBL" id="KAF2247707.1"/>
    </source>
</evidence>
<feature type="region of interest" description="Disordered" evidence="1">
    <location>
        <begin position="1"/>
        <end position="68"/>
    </location>
</feature>
<feature type="region of interest" description="Disordered" evidence="1">
    <location>
        <begin position="90"/>
        <end position="114"/>
    </location>
</feature>
<dbReference type="OrthoDB" id="3800736at2759"/>
<dbReference type="GeneID" id="54585479"/>
<dbReference type="Proteomes" id="UP000800094">
    <property type="component" value="Unassembled WGS sequence"/>
</dbReference>
<accession>A0A6A6IBX0</accession>
<dbReference type="AlphaFoldDB" id="A0A6A6IBX0"/>